<dbReference type="PROSITE" id="PS51932">
    <property type="entry name" value="BMV"/>
    <property type="match status" value="1"/>
</dbReference>
<dbReference type="Pfam" id="PF03319">
    <property type="entry name" value="EutN_CcmL"/>
    <property type="match status" value="1"/>
</dbReference>
<gene>
    <name evidence="4" type="primary">ccmL_3</name>
    <name evidence="4" type="ORF">Poly30_20240</name>
</gene>
<protein>
    <submittedName>
        <fullName evidence="4">Carbon dioxide concentrating mechanism protein CcmL</fullName>
    </submittedName>
</protein>
<sequence length="113" mass="11744">MFLGKVVGQVWATKEVSDLRGKRLLVVEALDESRDPGASKVTPVVVVDPIGAAIGEHVIVAFGKAARVACGGDGDLAYEAAIVGIVDDVHAPGAPESWRPEGMVQSAGPEEQR</sequence>
<dbReference type="InterPro" id="IPR004992">
    <property type="entry name" value="EutN_CcmL"/>
</dbReference>
<dbReference type="PANTHER" id="PTHR36539">
    <property type="entry name" value="ETHANOLAMINE UTILIZATION PROTEIN EUTN"/>
    <property type="match status" value="1"/>
</dbReference>
<dbReference type="Gene3D" id="2.40.50.220">
    <property type="entry name" value="EutN/Ccml"/>
    <property type="match status" value="1"/>
</dbReference>
<dbReference type="RefSeq" id="WP_145196759.1">
    <property type="nucleotide sequence ID" value="NZ_CP036434.1"/>
</dbReference>
<dbReference type="AlphaFoldDB" id="A0A518EQZ1"/>
<proteinExistence type="predicted"/>
<comment type="subcellular location">
    <subcellularLocation>
        <location evidence="1">Bacterial microcompartment</location>
    </subcellularLocation>
</comment>
<dbReference type="GO" id="GO:0031469">
    <property type="term" value="C:bacterial microcompartment"/>
    <property type="evidence" value="ECO:0007669"/>
    <property type="project" value="UniProtKB-SubCell"/>
</dbReference>
<dbReference type="CDD" id="cd01614">
    <property type="entry name" value="EutN_CcmL"/>
    <property type="match status" value="1"/>
</dbReference>
<evidence type="ECO:0000313" key="4">
    <source>
        <dbReference type="EMBL" id="QDV06514.1"/>
    </source>
</evidence>
<evidence type="ECO:0000256" key="3">
    <source>
        <dbReference type="SAM" id="MobiDB-lite"/>
    </source>
</evidence>
<accession>A0A518EQZ1</accession>
<dbReference type="OrthoDB" id="196195at2"/>
<feature type="region of interest" description="Disordered" evidence="3">
    <location>
        <begin position="93"/>
        <end position="113"/>
    </location>
</feature>
<dbReference type="EMBL" id="CP036434">
    <property type="protein sequence ID" value="QDV06514.1"/>
    <property type="molecule type" value="Genomic_DNA"/>
</dbReference>
<evidence type="ECO:0000256" key="2">
    <source>
        <dbReference type="ARBA" id="ARBA00024446"/>
    </source>
</evidence>
<reference evidence="4 5" key="1">
    <citation type="submission" date="2019-02" db="EMBL/GenBank/DDBJ databases">
        <title>Deep-cultivation of Planctomycetes and their phenomic and genomic characterization uncovers novel biology.</title>
        <authorList>
            <person name="Wiegand S."/>
            <person name="Jogler M."/>
            <person name="Boedeker C."/>
            <person name="Pinto D."/>
            <person name="Vollmers J."/>
            <person name="Rivas-Marin E."/>
            <person name="Kohn T."/>
            <person name="Peeters S.H."/>
            <person name="Heuer A."/>
            <person name="Rast P."/>
            <person name="Oberbeckmann S."/>
            <person name="Bunk B."/>
            <person name="Jeske O."/>
            <person name="Meyerdierks A."/>
            <person name="Storesund J.E."/>
            <person name="Kallscheuer N."/>
            <person name="Luecker S."/>
            <person name="Lage O.M."/>
            <person name="Pohl T."/>
            <person name="Merkel B.J."/>
            <person name="Hornburger P."/>
            <person name="Mueller R.-W."/>
            <person name="Bruemmer F."/>
            <person name="Labrenz M."/>
            <person name="Spormann A.M."/>
            <person name="Op den Camp H."/>
            <person name="Overmann J."/>
            <person name="Amann R."/>
            <person name="Jetten M.S.M."/>
            <person name="Mascher T."/>
            <person name="Medema M.H."/>
            <person name="Devos D.P."/>
            <person name="Kaster A.-K."/>
            <person name="Ovreas L."/>
            <person name="Rohde M."/>
            <person name="Galperin M.Y."/>
            <person name="Jogler C."/>
        </authorList>
    </citation>
    <scope>NUCLEOTIDE SEQUENCE [LARGE SCALE GENOMIC DNA]</scope>
    <source>
        <strain evidence="4 5">Poly30</strain>
    </source>
</reference>
<name>A0A518EQZ1_9BACT</name>
<keyword evidence="5" id="KW-1185">Reference proteome</keyword>
<evidence type="ECO:0000256" key="1">
    <source>
        <dbReference type="ARBA" id="ARBA00024322"/>
    </source>
</evidence>
<dbReference type="InterPro" id="IPR036677">
    <property type="entry name" value="EutN_CcmL_sf"/>
</dbReference>
<dbReference type="Proteomes" id="UP000320390">
    <property type="component" value="Chromosome"/>
</dbReference>
<dbReference type="SUPFAM" id="SSF159133">
    <property type="entry name" value="EutN/CcmL-like"/>
    <property type="match status" value="1"/>
</dbReference>
<keyword evidence="2" id="KW-1283">Bacterial microcompartment</keyword>
<organism evidence="4 5">
    <name type="scientific">Saltatorellus ferox</name>
    <dbReference type="NCBI Taxonomy" id="2528018"/>
    <lineage>
        <taxon>Bacteria</taxon>
        <taxon>Pseudomonadati</taxon>
        <taxon>Planctomycetota</taxon>
        <taxon>Planctomycetia</taxon>
        <taxon>Planctomycetia incertae sedis</taxon>
        <taxon>Saltatorellus</taxon>
    </lineage>
</organism>
<evidence type="ECO:0000313" key="5">
    <source>
        <dbReference type="Proteomes" id="UP000320390"/>
    </source>
</evidence>